<dbReference type="InterPro" id="IPR015237">
    <property type="entry name" value="Alpha-amylase_C_pro"/>
</dbReference>
<keyword evidence="6 10" id="KW-0326">Glycosidase</keyword>
<dbReference type="Gene3D" id="2.60.40.1180">
    <property type="entry name" value="Golgi alpha-mannosidase II"/>
    <property type="match status" value="1"/>
</dbReference>
<dbReference type="GO" id="GO:0004556">
    <property type="term" value="F:alpha-amylase activity"/>
    <property type="evidence" value="ECO:0007669"/>
    <property type="project" value="UniProtKB-EC"/>
</dbReference>
<organism evidence="10 11">
    <name type="scientific">Streptococcus pseudoporcinus</name>
    <dbReference type="NCBI Taxonomy" id="361101"/>
    <lineage>
        <taxon>Bacteria</taxon>
        <taxon>Bacillati</taxon>
        <taxon>Bacillota</taxon>
        <taxon>Bacilli</taxon>
        <taxon>Lactobacillales</taxon>
        <taxon>Streptococcaceae</taxon>
        <taxon>Streptococcus</taxon>
    </lineage>
</organism>
<dbReference type="SMART" id="SM00642">
    <property type="entry name" value="Aamy"/>
    <property type="match status" value="1"/>
</dbReference>
<evidence type="ECO:0000259" key="9">
    <source>
        <dbReference type="SMART" id="SM00642"/>
    </source>
</evidence>
<protein>
    <submittedName>
        <fullName evidence="10">Cytoplasmic alpha-amylase</fullName>
        <ecNumber evidence="10">3.2.1.1</ecNumber>
    </submittedName>
</protein>
<evidence type="ECO:0000313" key="11">
    <source>
        <dbReference type="Proteomes" id="UP000394068"/>
    </source>
</evidence>
<evidence type="ECO:0000256" key="5">
    <source>
        <dbReference type="ARBA" id="ARBA00023277"/>
    </source>
</evidence>
<feature type="binding site" evidence="8">
    <location>
        <position position="103"/>
    </location>
    <ligand>
        <name>Ca(2+)</name>
        <dbReference type="ChEBI" id="CHEBI:29108"/>
        <label>1</label>
    </ligand>
</feature>
<dbReference type="Gene3D" id="3.20.20.80">
    <property type="entry name" value="Glycosidases"/>
    <property type="match status" value="1"/>
</dbReference>
<dbReference type="Pfam" id="PF09154">
    <property type="entry name" value="Alpha-amy_C_pro"/>
    <property type="match status" value="1"/>
</dbReference>
<sequence length="487" mass="56600">MTNELLFQAFEWYLPDDHYHWKRLKASIPEMQELGISKMWLPPAFKGTGSNDVGYGIYDLFDLGEFDQNGTIPTKYGTKEEYLNLINSLNEADIMPIADIVLNHKANGDQKETFYVLKMDPENRQQSLSESYEIEGWTGFNFPGRKDKYNAFKWHWYHFTGIDYDARHNETGIYMITGDHKGWANQEVVDNEKGNFDYLMFCDIDFKHPEVQEHLREWVNWFLETSNVRGFRLDAIKHIDATFMNHFIRYVRENVAPELFVFGEYWKDNADATNHYLEEVDMQFNLVDVALHMNFFQASKSGNQFNMATLLENTMMQANPEFAITFVDNHDTQSGQALESQVEDWFKPLAYGFIMLRQEGTPCVFYRDYYGYQGEHGQMAFKETISKLAQLRKKLVYGQQVDYFDHANCIGWTELGNDETNACLAVLMTNGDRGWKHMEVGKLYAGQIFVDYLGNCSEEIIIGEDGWADFIVEPGSIAAWIPKNASI</sequence>
<dbReference type="GO" id="GO:0005975">
    <property type="term" value="P:carbohydrate metabolic process"/>
    <property type="evidence" value="ECO:0007669"/>
    <property type="project" value="InterPro"/>
</dbReference>
<dbReference type="InterPro" id="IPR013776">
    <property type="entry name" value="A-amylase_thermo"/>
</dbReference>
<gene>
    <name evidence="10" type="primary">amyS</name>
    <name evidence="10" type="ORF">NCTC5386_00762</name>
</gene>
<feature type="binding site" evidence="8">
    <location>
        <position position="197"/>
    </location>
    <ligand>
        <name>Ca(2+)</name>
        <dbReference type="ChEBI" id="CHEBI:29108"/>
        <label>1</label>
    </ligand>
</feature>
<evidence type="ECO:0000256" key="4">
    <source>
        <dbReference type="ARBA" id="ARBA00022801"/>
    </source>
</evidence>
<feature type="active site" description="Proton donor" evidence="7">
    <location>
        <position position="264"/>
    </location>
</feature>
<accession>A0A4U9XIE2</accession>
<name>A0A4U9XIE2_9STRE</name>
<evidence type="ECO:0000256" key="7">
    <source>
        <dbReference type="PIRSR" id="PIRSR001021-1"/>
    </source>
</evidence>
<dbReference type="NCBIfam" id="NF006969">
    <property type="entry name" value="PRK09441.1-2"/>
    <property type="match status" value="1"/>
</dbReference>
<evidence type="ECO:0000256" key="1">
    <source>
        <dbReference type="ARBA" id="ARBA00001913"/>
    </source>
</evidence>
<dbReference type="Gene3D" id="2.40.30.140">
    <property type="match status" value="1"/>
</dbReference>
<dbReference type="AlphaFoldDB" id="A0A4U9XIE2"/>
<comment type="cofactor">
    <cofactor evidence="1">
        <name>Ca(2+)</name>
        <dbReference type="ChEBI" id="CHEBI:29108"/>
    </cofactor>
</comment>
<dbReference type="InterPro" id="IPR017853">
    <property type="entry name" value="GH"/>
</dbReference>
<evidence type="ECO:0000256" key="3">
    <source>
        <dbReference type="ARBA" id="ARBA00022723"/>
    </source>
</evidence>
<keyword evidence="4 10" id="KW-0378">Hydrolase</keyword>
<evidence type="ECO:0000256" key="8">
    <source>
        <dbReference type="PIRSR" id="PIRSR001021-2"/>
    </source>
</evidence>
<feature type="binding site" evidence="8">
    <location>
        <position position="238"/>
    </location>
    <ligand>
        <name>Ca(2+)</name>
        <dbReference type="ChEBI" id="CHEBI:29108"/>
        <label>1</label>
    </ligand>
</feature>
<dbReference type="SUPFAM" id="SSF51011">
    <property type="entry name" value="Glycosyl hydrolase domain"/>
    <property type="match status" value="1"/>
</dbReference>
<evidence type="ECO:0000313" key="10">
    <source>
        <dbReference type="EMBL" id="VTS12930.1"/>
    </source>
</evidence>
<dbReference type="EC" id="3.2.1.1" evidence="10"/>
<dbReference type="PANTHER" id="PTHR43447">
    <property type="entry name" value="ALPHA-AMYLASE"/>
    <property type="match status" value="1"/>
</dbReference>
<keyword evidence="3 8" id="KW-0479">Metal-binding</keyword>
<comment type="similarity">
    <text evidence="2">Belongs to the glycosyl hydrolase 13 family.</text>
</comment>
<evidence type="ECO:0000256" key="2">
    <source>
        <dbReference type="ARBA" id="ARBA00008061"/>
    </source>
</evidence>
<dbReference type="NCBIfam" id="NF006968">
    <property type="entry name" value="PRK09441.1-1"/>
    <property type="match status" value="1"/>
</dbReference>
<keyword evidence="5" id="KW-0119">Carbohydrate metabolism</keyword>
<dbReference type="CDD" id="cd11318">
    <property type="entry name" value="AmyAc_bac_fung_AmyA"/>
    <property type="match status" value="1"/>
</dbReference>
<dbReference type="InterPro" id="IPR013780">
    <property type="entry name" value="Glyco_hydro_b"/>
</dbReference>
<dbReference type="NCBIfam" id="NF006971">
    <property type="entry name" value="PRK09441.1-4"/>
    <property type="match status" value="1"/>
</dbReference>
<dbReference type="Pfam" id="PF00128">
    <property type="entry name" value="Alpha-amylase"/>
    <property type="match status" value="1"/>
</dbReference>
<dbReference type="RefSeq" id="WP_077323093.1">
    <property type="nucleotide sequence ID" value="NZ_CABEHT010000001.1"/>
</dbReference>
<dbReference type="PIRSF" id="PIRSF001021">
    <property type="entry name" value="Alph-amls_thrmst"/>
    <property type="match status" value="1"/>
</dbReference>
<feature type="active site" description="Nucleophile" evidence="7">
    <location>
        <position position="234"/>
    </location>
</feature>
<dbReference type="Proteomes" id="UP000394068">
    <property type="component" value="Unassembled WGS sequence"/>
</dbReference>
<dbReference type="InterPro" id="IPR006047">
    <property type="entry name" value="GH13_cat_dom"/>
</dbReference>
<proteinExistence type="inferred from homology"/>
<dbReference type="EMBL" id="CABEHT010000001">
    <property type="protein sequence ID" value="VTS12930.1"/>
    <property type="molecule type" value="Genomic_DNA"/>
</dbReference>
<dbReference type="SUPFAM" id="SSF51445">
    <property type="entry name" value="(Trans)glycosidases"/>
    <property type="match status" value="1"/>
</dbReference>
<reference evidence="10 11" key="1">
    <citation type="submission" date="2019-05" db="EMBL/GenBank/DDBJ databases">
        <authorList>
            <consortium name="Pathogen Informatics"/>
        </authorList>
    </citation>
    <scope>NUCLEOTIDE SEQUENCE [LARGE SCALE GENOMIC DNA]</scope>
    <source>
        <strain evidence="10 11">NCTC5386</strain>
    </source>
</reference>
<evidence type="ECO:0000256" key="6">
    <source>
        <dbReference type="ARBA" id="ARBA00023295"/>
    </source>
</evidence>
<feature type="binding site" evidence="8">
    <location>
        <position position="205"/>
    </location>
    <ligand>
        <name>Ca(2+)</name>
        <dbReference type="ChEBI" id="CHEBI:29108"/>
        <label>2</label>
    </ligand>
</feature>
<feature type="domain" description="Glycosyl hydrolase family 13 catalytic" evidence="9">
    <location>
        <begin position="4"/>
        <end position="392"/>
    </location>
</feature>
<feature type="binding site" evidence="8">
    <location>
        <position position="203"/>
    </location>
    <ligand>
        <name>Ca(2+)</name>
        <dbReference type="ChEBI" id="CHEBI:29108"/>
        <label>1</label>
    </ligand>
</feature>
<keyword evidence="8" id="KW-0106">Calcium</keyword>
<dbReference type="GO" id="GO:0005509">
    <property type="term" value="F:calcium ion binding"/>
    <property type="evidence" value="ECO:0007669"/>
    <property type="project" value="InterPro"/>
</dbReference>